<dbReference type="EMBL" id="CP003969">
    <property type="protein sequence ID" value="AGP39447.1"/>
    <property type="molecule type" value="Genomic_DNA"/>
</dbReference>
<dbReference type="AlphaFoldDB" id="S4Y1V1"/>
<organism evidence="1 2">
    <name type="scientific">Sorangium cellulosum So0157-2</name>
    <dbReference type="NCBI Taxonomy" id="1254432"/>
    <lineage>
        <taxon>Bacteria</taxon>
        <taxon>Pseudomonadati</taxon>
        <taxon>Myxococcota</taxon>
        <taxon>Polyangia</taxon>
        <taxon>Polyangiales</taxon>
        <taxon>Polyangiaceae</taxon>
        <taxon>Sorangium</taxon>
    </lineage>
</organism>
<evidence type="ECO:0000313" key="2">
    <source>
        <dbReference type="Proteomes" id="UP000014803"/>
    </source>
</evidence>
<dbReference type="PATRIC" id="fig|1254432.3.peg.8198"/>
<proteinExistence type="predicted"/>
<dbReference type="KEGG" id="scu:SCE1572_36170"/>
<dbReference type="RefSeq" id="WP_020739121.1">
    <property type="nucleotide sequence ID" value="NC_021658.1"/>
</dbReference>
<gene>
    <name evidence="1" type="ORF">SCE1572_36170</name>
</gene>
<evidence type="ECO:0000313" key="1">
    <source>
        <dbReference type="EMBL" id="AGP39447.1"/>
    </source>
</evidence>
<sequence>MSRVLNWIDTLFFGVRRIFAAGVELPERPALNFVGAVVPDNPAENRTDVFIPGTWLISPVVMTSYTARPWEFVRVNAHDPVTIHLPPAASSAGTEVVIREIAG</sequence>
<dbReference type="HOGENOM" id="CLU_152593_0_0_7"/>
<dbReference type="Proteomes" id="UP000014803">
    <property type="component" value="Chromosome"/>
</dbReference>
<protein>
    <submittedName>
        <fullName evidence="1">Uncharacterized protein</fullName>
    </submittedName>
</protein>
<accession>S4Y1V1</accession>
<name>S4Y1V1_SORCE</name>
<dbReference type="STRING" id="1254432.SCE1572_36170"/>
<reference evidence="1 2" key="1">
    <citation type="journal article" date="2013" name="Sci. Rep.">
        <title>Extraordinary expansion of a Sorangium cellulosum genome from an alkaline milieu.</title>
        <authorList>
            <person name="Han K."/>
            <person name="Li Z.F."/>
            <person name="Peng R."/>
            <person name="Zhu L.P."/>
            <person name="Zhou T."/>
            <person name="Wang L.G."/>
            <person name="Li S.G."/>
            <person name="Zhang X.B."/>
            <person name="Hu W."/>
            <person name="Wu Z.H."/>
            <person name="Qin N."/>
            <person name="Li Y.Z."/>
        </authorList>
    </citation>
    <scope>NUCLEOTIDE SEQUENCE [LARGE SCALE GENOMIC DNA]</scope>
    <source>
        <strain evidence="1 2">So0157-2</strain>
    </source>
</reference>